<protein>
    <submittedName>
        <fullName evidence="2">GNAT family acetyltransferase</fullName>
    </submittedName>
</protein>
<reference evidence="2" key="1">
    <citation type="journal article" date="2014" name="Int. J. Syst. Evol. Microbiol.">
        <title>Complete genome sequence of Corynebacterium casei LMG S-19264T (=DSM 44701T), isolated from a smear-ripened cheese.</title>
        <authorList>
            <consortium name="US DOE Joint Genome Institute (JGI-PGF)"/>
            <person name="Walter F."/>
            <person name="Albersmeier A."/>
            <person name="Kalinowski J."/>
            <person name="Ruckert C."/>
        </authorList>
    </citation>
    <scope>NUCLEOTIDE SEQUENCE</scope>
    <source>
        <strain evidence="2">KCTC 42650</strain>
    </source>
</reference>
<dbReference type="PROSITE" id="PS51186">
    <property type="entry name" value="GNAT"/>
    <property type="match status" value="1"/>
</dbReference>
<dbReference type="SUPFAM" id="SSF55729">
    <property type="entry name" value="Acyl-CoA N-acyltransferases (Nat)"/>
    <property type="match status" value="1"/>
</dbReference>
<gene>
    <name evidence="2" type="ORF">GCM10017056_31560</name>
</gene>
<name>A0A8J3M908_9RHOB</name>
<dbReference type="EMBL" id="BNCJ01000009">
    <property type="protein sequence ID" value="GHF57740.1"/>
    <property type="molecule type" value="Genomic_DNA"/>
</dbReference>
<dbReference type="PANTHER" id="PTHR43792">
    <property type="entry name" value="GNAT FAMILY, PUTATIVE (AFU_ORTHOLOGUE AFUA_3G00765)-RELATED-RELATED"/>
    <property type="match status" value="1"/>
</dbReference>
<dbReference type="InterPro" id="IPR000182">
    <property type="entry name" value="GNAT_dom"/>
</dbReference>
<organism evidence="2 3">
    <name type="scientific">Seohaeicola zhoushanensis</name>
    <dbReference type="NCBI Taxonomy" id="1569283"/>
    <lineage>
        <taxon>Bacteria</taxon>
        <taxon>Pseudomonadati</taxon>
        <taxon>Pseudomonadota</taxon>
        <taxon>Alphaproteobacteria</taxon>
        <taxon>Rhodobacterales</taxon>
        <taxon>Roseobacteraceae</taxon>
        <taxon>Seohaeicola</taxon>
    </lineage>
</organism>
<dbReference type="PANTHER" id="PTHR43792:SF1">
    <property type="entry name" value="N-ACETYLTRANSFERASE DOMAIN-CONTAINING PROTEIN"/>
    <property type="match status" value="1"/>
</dbReference>
<sequence length="170" mass="18976">MIPVLTTERLILRGPRESDFEALAAFFADGGRSDFFGGPLTRVNAWRWFAMLLGHWQIRGFGFWMVELRASGQLCGMCGLWQPEGWPEPELGWAVFEGFEGQGIAREAALAARAHAYGTLGWTTLVSNIMPGNDRSIVLAERLGARLDRRFDNPLVGEELVYRHPAPEAV</sequence>
<dbReference type="AlphaFoldDB" id="A0A8J3M908"/>
<dbReference type="RefSeq" id="WP_189681062.1">
    <property type="nucleotide sequence ID" value="NZ_BNCJ01000009.1"/>
</dbReference>
<comment type="caution">
    <text evidence="2">The sequence shown here is derived from an EMBL/GenBank/DDBJ whole genome shotgun (WGS) entry which is preliminary data.</text>
</comment>
<evidence type="ECO:0000313" key="2">
    <source>
        <dbReference type="EMBL" id="GHF57740.1"/>
    </source>
</evidence>
<dbReference type="Pfam" id="PF13302">
    <property type="entry name" value="Acetyltransf_3"/>
    <property type="match status" value="1"/>
</dbReference>
<keyword evidence="3" id="KW-1185">Reference proteome</keyword>
<feature type="domain" description="N-acetyltransferase" evidence="1">
    <location>
        <begin position="10"/>
        <end position="167"/>
    </location>
</feature>
<accession>A0A8J3M908</accession>
<proteinExistence type="predicted"/>
<dbReference type="Proteomes" id="UP000626220">
    <property type="component" value="Unassembled WGS sequence"/>
</dbReference>
<evidence type="ECO:0000259" key="1">
    <source>
        <dbReference type="PROSITE" id="PS51186"/>
    </source>
</evidence>
<dbReference type="InterPro" id="IPR016181">
    <property type="entry name" value="Acyl_CoA_acyltransferase"/>
</dbReference>
<dbReference type="InterPro" id="IPR051531">
    <property type="entry name" value="N-acetyltransferase"/>
</dbReference>
<evidence type="ECO:0000313" key="3">
    <source>
        <dbReference type="Proteomes" id="UP000626220"/>
    </source>
</evidence>
<reference evidence="2" key="2">
    <citation type="submission" date="2020-09" db="EMBL/GenBank/DDBJ databases">
        <authorList>
            <person name="Sun Q."/>
            <person name="Kim S."/>
        </authorList>
    </citation>
    <scope>NUCLEOTIDE SEQUENCE</scope>
    <source>
        <strain evidence="2">KCTC 42650</strain>
    </source>
</reference>
<dbReference type="GO" id="GO:0016747">
    <property type="term" value="F:acyltransferase activity, transferring groups other than amino-acyl groups"/>
    <property type="evidence" value="ECO:0007669"/>
    <property type="project" value="InterPro"/>
</dbReference>
<dbReference type="Gene3D" id="3.40.630.30">
    <property type="match status" value="1"/>
</dbReference>